<accession>A0A443RAF8</accession>
<dbReference type="SUPFAM" id="SSF50156">
    <property type="entry name" value="PDZ domain-like"/>
    <property type="match status" value="1"/>
</dbReference>
<dbReference type="AlphaFoldDB" id="A0A443RAF8"/>
<dbReference type="STRING" id="1965070.A0A443RAF8"/>
<evidence type="ECO:0000313" key="5">
    <source>
        <dbReference type="Proteomes" id="UP000285301"/>
    </source>
</evidence>
<dbReference type="GO" id="GO:2000009">
    <property type="term" value="P:negative regulation of protein localization to cell surface"/>
    <property type="evidence" value="ECO:0007669"/>
    <property type="project" value="TreeGrafter"/>
</dbReference>
<dbReference type="InterPro" id="IPR036034">
    <property type="entry name" value="PDZ_sf"/>
</dbReference>
<dbReference type="InterPro" id="IPR001478">
    <property type="entry name" value="PDZ"/>
</dbReference>
<dbReference type="EMBL" id="NCKU01001386">
    <property type="protein sequence ID" value="RWS12230.1"/>
    <property type="molecule type" value="Genomic_DNA"/>
</dbReference>
<name>A0A443RAF8_9ACAR</name>
<evidence type="ECO:0000259" key="3">
    <source>
        <dbReference type="PROSITE" id="PS50106"/>
    </source>
</evidence>
<feature type="coiled-coil region" evidence="1">
    <location>
        <begin position="81"/>
        <end position="167"/>
    </location>
</feature>
<dbReference type="OrthoDB" id="10063653at2759"/>
<comment type="caution">
    <text evidence="4">The sequence shown here is derived from an EMBL/GenBank/DDBJ whole genome shotgun (WGS) entry which is preliminary data.</text>
</comment>
<feature type="compositionally biased region" description="Polar residues" evidence="2">
    <location>
        <begin position="416"/>
        <end position="426"/>
    </location>
</feature>
<dbReference type="Gene3D" id="2.30.42.10">
    <property type="match status" value="1"/>
</dbReference>
<feature type="region of interest" description="Disordered" evidence="2">
    <location>
        <begin position="372"/>
        <end position="437"/>
    </location>
</feature>
<dbReference type="GO" id="GO:0016020">
    <property type="term" value="C:membrane"/>
    <property type="evidence" value="ECO:0007669"/>
    <property type="project" value="TreeGrafter"/>
</dbReference>
<dbReference type="SMART" id="SM00228">
    <property type="entry name" value="PDZ"/>
    <property type="match status" value="1"/>
</dbReference>
<dbReference type="PANTHER" id="PTHR16528:SF2">
    <property type="entry name" value="GOLGI-ASSOCIATED PDZ AND COILED-COIL MOTIF-CONTAINING PROTEIN"/>
    <property type="match status" value="1"/>
</dbReference>
<proteinExistence type="predicted"/>
<protein>
    <submittedName>
        <fullName evidence="4">Golgi-associated PDZ and coiled-coil motif-containing protein-like isoform X2</fullName>
    </submittedName>
</protein>
<feature type="domain" description="PDZ" evidence="3">
    <location>
        <begin position="257"/>
        <end position="340"/>
    </location>
</feature>
<dbReference type="GO" id="GO:0005794">
    <property type="term" value="C:Golgi apparatus"/>
    <property type="evidence" value="ECO:0007669"/>
    <property type="project" value="InterPro"/>
</dbReference>
<evidence type="ECO:0000256" key="2">
    <source>
        <dbReference type="SAM" id="MobiDB-lite"/>
    </source>
</evidence>
<keyword evidence="1" id="KW-0175">Coiled coil</keyword>
<gene>
    <name evidence="4" type="ORF">B4U79_09095</name>
</gene>
<sequence>MSEKQRTLAAKAGVLWLDLLEKEFDKAYVDLDVLLNQMDDDQSDVVIESRLMMSALSSTFAQLAHKCLVLADNNSLLDQTLSEMRQELIAVKSDKSILERELDEKNRQLDAIANTYNTKRNQNDLFRRATDDMKTKLRQLNHMNQEIVQLRKENITLRRRLLNAESELFGARLAAKYLDKELSGRIQQIQLLGKPNVKGEDQDRVWNQLEAEIHLHRHKTVVKACRGKSLSLGQKCESPEKYEKYAKTRQGVGNIREVVIERNDDEGLGISITGGKEHGIPILVSEIHRNTPASRCGSLYVGDAILSVNGIDLRSLKHSEAAEILTNQKSKCVFQVVFVSPEDDDDESESEMNSASVQKYAFLDPNIVPEDEQQDEHDAINTDDTIDDCDNISSITDTMNPSPNKYPGVAKLCSSIGPSSSIQNENNSKKSKETLIE</sequence>
<dbReference type="PROSITE" id="PS50106">
    <property type="entry name" value="PDZ"/>
    <property type="match status" value="1"/>
</dbReference>
<reference evidence="4 5" key="1">
    <citation type="journal article" date="2018" name="Gigascience">
        <title>Genomes of trombidid mites reveal novel predicted allergens and laterally-transferred genes associated with secondary metabolism.</title>
        <authorList>
            <person name="Dong X."/>
            <person name="Chaisiri K."/>
            <person name="Xia D."/>
            <person name="Armstrong S.D."/>
            <person name="Fang Y."/>
            <person name="Donnelly M.J."/>
            <person name="Kadowaki T."/>
            <person name="McGarry J.W."/>
            <person name="Darby A.C."/>
            <person name="Makepeace B.L."/>
        </authorList>
    </citation>
    <scope>NUCLEOTIDE SEQUENCE [LARGE SCALE GENOMIC DNA]</scope>
    <source>
        <strain evidence="4">UoL-WK</strain>
    </source>
</reference>
<dbReference type="PANTHER" id="PTHR16528">
    <property type="entry name" value="GOLGI-ASSOCIATED PDZ AND COILED-COIL MOTIF-CONTAINING"/>
    <property type="match status" value="1"/>
</dbReference>
<dbReference type="Proteomes" id="UP000285301">
    <property type="component" value="Unassembled WGS sequence"/>
</dbReference>
<dbReference type="GO" id="GO:0030140">
    <property type="term" value="C:trans-Golgi network transport vesicle"/>
    <property type="evidence" value="ECO:0007669"/>
    <property type="project" value="TreeGrafter"/>
</dbReference>
<dbReference type="GO" id="GO:0044325">
    <property type="term" value="F:transmembrane transporter binding"/>
    <property type="evidence" value="ECO:0007669"/>
    <property type="project" value="TreeGrafter"/>
</dbReference>
<dbReference type="Pfam" id="PF00595">
    <property type="entry name" value="PDZ"/>
    <property type="match status" value="1"/>
</dbReference>
<dbReference type="InterPro" id="IPR038879">
    <property type="entry name" value="GOPC"/>
</dbReference>
<evidence type="ECO:0000313" key="4">
    <source>
        <dbReference type="EMBL" id="RWS12230.1"/>
    </source>
</evidence>
<feature type="compositionally biased region" description="Basic and acidic residues" evidence="2">
    <location>
        <begin position="427"/>
        <end position="437"/>
    </location>
</feature>
<keyword evidence="5" id="KW-1185">Reference proteome</keyword>
<evidence type="ECO:0000256" key="1">
    <source>
        <dbReference type="SAM" id="Coils"/>
    </source>
</evidence>
<organism evidence="4 5">
    <name type="scientific">Dinothrombium tinctorium</name>
    <dbReference type="NCBI Taxonomy" id="1965070"/>
    <lineage>
        <taxon>Eukaryota</taxon>
        <taxon>Metazoa</taxon>
        <taxon>Ecdysozoa</taxon>
        <taxon>Arthropoda</taxon>
        <taxon>Chelicerata</taxon>
        <taxon>Arachnida</taxon>
        <taxon>Acari</taxon>
        <taxon>Acariformes</taxon>
        <taxon>Trombidiformes</taxon>
        <taxon>Prostigmata</taxon>
        <taxon>Anystina</taxon>
        <taxon>Parasitengona</taxon>
        <taxon>Trombidioidea</taxon>
        <taxon>Trombidiidae</taxon>
        <taxon>Dinothrombium</taxon>
    </lineage>
</organism>